<gene>
    <name evidence="1" type="ORF">AOZ06_01990</name>
</gene>
<dbReference type="Proteomes" id="UP000063699">
    <property type="component" value="Chromosome"/>
</dbReference>
<evidence type="ECO:0000313" key="1">
    <source>
        <dbReference type="EMBL" id="ALG05852.1"/>
    </source>
</evidence>
<name>A0A0N9HND8_9PSEU</name>
<protein>
    <submittedName>
        <fullName evidence="1">Uncharacterized protein</fullName>
    </submittedName>
</protein>
<proteinExistence type="predicted"/>
<reference evidence="1 2" key="1">
    <citation type="submission" date="2015-07" db="EMBL/GenBank/DDBJ databases">
        <title>Genome sequencing of Kibdelosporangium phytohabitans.</title>
        <authorList>
            <person name="Qin S."/>
            <person name="Xing K."/>
        </authorList>
    </citation>
    <scope>NUCLEOTIDE SEQUENCE [LARGE SCALE GENOMIC DNA]</scope>
    <source>
        <strain evidence="1 2">KLBMP1111</strain>
    </source>
</reference>
<dbReference type="EMBL" id="CP012752">
    <property type="protein sequence ID" value="ALG05852.1"/>
    <property type="molecule type" value="Genomic_DNA"/>
</dbReference>
<evidence type="ECO:0000313" key="2">
    <source>
        <dbReference type="Proteomes" id="UP000063699"/>
    </source>
</evidence>
<keyword evidence="2" id="KW-1185">Reference proteome</keyword>
<sequence length="189" mass="20987">MARWSEEQDLSSALVIRRRGGIGYVDEVIGDRDKRGILWPRLASRPRHGRPLFGAVHSLRQRRAMSKLLCQVCAGPADRNDDGVLWLLTDNRDKWADWPEEMAVDEPPVCKACAVLATKLCPALRGGAVTVRVRQCPMVGVRGRIHQAAGLLPVPTDEDVVAFDDVRIRWTLASSLLRELRGCSAVELS</sequence>
<dbReference type="AlphaFoldDB" id="A0A0N9HND8"/>
<organism evidence="1 2">
    <name type="scientific">Kibdelosporangium phytohabitans</name>
    <dbReference type="NCBI Taxonomy" id="860235"/>
    <lineage>
        <taxon>Bacteria</taxon>
        <taxon>Bacillati</taxon>
        <taxon>Actinomycetota</taxon>
        <taxon>Actinomycetes</taxon>
        <taxon>Pseudonocardiales</taxon>
        <taxon>Pseudonocardiaceae</taxon>
        <taxon>Kibdelosporangium</taxon>
    </lineage>
</organism>
<dbReference type="KEGG" id="kphy:AOZ06_01990"/>
<accession>A0A0N9HND8</accession>